<feature type="compositionally biased region" description="Polar residues" evidence="1">
    <location>
        <begin position="1"/>
        <end position="17"/>
    </location>
</feature>
<sequence>MTPPSNKMNQPNHNSFLSVDDPQNKSGPRSKVGSAPVIRSRQVASRYMTTPRNKMSQPKHNSFLSVPNSKATDVDGPKSGTVAKGLVFRSPKKAITLEKSVELHTPVTKICEGTKRLEILTGSRSKPKKPEPEDSSRKLKIRKSEMNDLWNIEDKENTESPEDLSNVGGKENALNAQDNNRSNNQLFGNKIVSNEIQKKNKIVQTAGPAVIKCKKPKPTNIKPFRLRTDERGVLKEEKKFHFTVPEKEVAKDTCVKKQTYRVAVSYYTC</sequence>
<dbReference type="AlphaFoldDB" id="A0A9K3HYS0"/>
<comment type="caution">
    <text evidence="2">The sequence shown here is derived from an EMBL/GenBank/DDBJ whole genome shotgun (WGS) entry which is preliminary data.</text>
</comment>
<proteinExistence type="predicted"/>
<feature type="region of interest" description="Disordered" evidence="1">
    <location>
        <begin position="154"/>
        <end position="184"/>
    </location>
</feature>
<dbReference type="EMBL" id="MNCJ02000325">
    <property type="protein sequence ID" value="KAF5786750.1"/>
    <property type="molecule type" value="Genomic_DNA"/>
</dbReference>
<feature type="compositionally biased region" description="Polar residues" evidence="1">
    <location>
        <begin position="47"/>
        <end position="71"/>
    </location>
</feature>
<reference evidence="2" key="1">
    <citation type="journal article" date="2017" name="Nature">
        <title>The sunflower genome provides insights into oil metabolism, flowering and Asterid evolution.</title>
        <authorList>
            <person name="Badouin H."/>
            <person name="Gouzy J."/>
            <person name="Grassa C.J."/>
            <person name="Murat F."/>
            <person name="Staton S.E."/>
            <person name="Cottret L."/>
            <person name="Lelandais-Briere C."/>
            <person name="Owens G.L."/>
            <person name="Carrere S."/>
            <person name="Mayjonade B."/>
            <person name="Legrand L."/>
            <person name="Gill N."/>
            <person name="Kane N.C."/>
            <person name="Bowers J.E."/>
            <person name="Hubner S."/>
            <person name="Bellec A."/>
            <person name="Berard A."/>
            <person name="Berges H."/>
            <person name="Blanchet N."/>
            <person name="Boniface M.C."/>
            <person name="Brunel D."/>
            <person name="Catrice O."/>
            <person name="Chaidir N."/>
            <person name="Claudel C."/>
            <person name="Donnadieu C."/>
            <person name="Faraut T."/>
            <person name="Fievet G."/>
            <person name="Helmstetter N."/>
            <person name="King M."/>
            <person name="Knapp S.J."/>
            <person name="Lai Z."/>
            <person name="Le Paslier M.C."/>
            <person name="Lippi Y."/>
            <person name="Lorenzon L."/>
            <person name="Mandel J.R."/>
            <person name="Marage G."/>
            <person name="Marchand G."/>
            <person name="Marquand E."/>
            <person name="Bret-Mestries E."/>
            <person name="Morien E."/>
            <person name="Nambeesan S."/>
            <person name="Nguyen T."/>
            <person name="Pegot-Espagnet P."/>
            <person name="Pouilly N."/>
            <person name="Raftis F."/>
            <person name="Sallet E."/>
            <person name="Schiex T."/>
            <person name="Thomas J."/>
            <person name="Vandecasteele C."/>
            <person name="Vares D."/>
            <person name="Vear F."/>
            <person name="Vautrin S."/>
            <person name="Crespi M."/>
            <person name="Mangin B."/>
            <person name="Burke J.M."/>
            <person name="Salse J."/>
            <person name="Munos S."/>
            <person name="Vincourt P."/>
            <person name="Rieseberg L.H."/>
            <person name="Langlade N.B."/>
        </authorList>
    </citation>
    <scope>NUCLEOTIDE SEQUENCE</scope>
    <source>
        <tissue evidence="2">Leaves</tissue>
    </source>
</reference>
<reference evidence="2" key="2">
    <citation type="submission" date="2020-06" db="EMBL/GenBank/DDBJ databases">
        <title>Helianthus annuus Genome sequencing and assembly Release 2.</title>
        <authorList>
            <person name="Gouzy J."/>
            <person name="Langlade N."/>
            <person name="Munos S."/>
        </authorList>
    </citation>
    <scope>NUCLEOTIDE SEQUENCE</scope>
    <source>
        <tissue evidence="2">Leaves</tissue>
    </source>
</reference>
<name>A0A9K3HYS0_HELAN</name>
<evidence type="ECO:0000313" key="2">
    <source>
        <dbReference type="EMBL" id="KAF5786750.1"/>
    </source>
</evidence>
<keyword evidence="3" id="KW-1185">Reference proteome</keyword>
<feature type="compositionally biased region" description="Basic and acidic residues" evidence="1">
    <location>
        <begin position="128"/>
        <end position="142"/>
    </location>
</feature>
<dbReference type="PANTHER" id="PTHR37241:SF1">
    <property type="entry name" value="NEUROFILAMENT HEAVY PROTEIN"/>
    <property type="match status" value="1"/>
</dbReference>
<feature type="region of interest" description="Disordered" evidence="1">
    <location>
        <begin position="1"/>
        <end position="78"/>
    </location>
</feature>
<gene>
    <name evidence="2" type="ORF">HanXRQr2_Chr10g0444691</name>
</gene>
<organism evidence="2 3">
    <name type="scientific">Helianthus annuus</name>
    <name type="common">Common sunflower</name>
    <dbReference type="NCBI Taxonomy" id="4232"/>
    <lineage>
        <taxon>Eukaryota</taxon>
        <taxon>Viridiplantae</taxon>
        <taxon>Streptophyta</taxon>
        <taxon>Embryophyta</taxon>
        <taxon>Tracheophyta</taxon>
        <taxon>Spermatophyta</taxon>
        <taxon>Magnoliopsida</taxon>
        <taxon>eudicotyledons</taxon>
        <taxon>Gunneridae</taxon>
        <taxon>Pentapetalae</taxon>
        <taxon>asterids</taxon>
        <taxon>campanulids</taxon>
        <taxon>Asterales</taxon>
        <taxon>Asteraceae</taxon>
        <taxon>Asteroideae</taxon>
        <taxon>Heliantheae alliance</taxon>
        <taxon>Heliantheae</taxon>
        <taxon>Helianthus</taxon>
    </lineage>
</organism>
<feature type="compositionally biased region" description="Polar residues" evidence="1">
    <location>
        <begin position="174"/>
        <end position="184"/>
    </location>
</feature>
<protein>
    <submittedName>
        <fullName evidence="2">Uncharacterized protein</fullName>
    </submittedName>
</protein>
<dbReference type="Proteomes" id="UP000215914">
    <property type="component" value="Unassembled WGS sequence"/>
</dbReference>
<accession>A0A9K3HYS0</accession>
<evidence type="ECO:0000256" key="1">
    <source>
        <dbReference type="SAM" id="MobiDB-lite"/>
    </source>
</evidence>
<dbReference type="Gramene" id="mRNA:HanXRQr2_Chr10g0444691">
    <property type="protein sequence ID" value="mRNA:HanXRQr2_Chr10g0444691"/>
    <property type="gene ID" value="HanXRQr2_Chr10g0444691"/>
</dbReference>
<feature type="region of interest" description="Disordered" evidence="1">
    <location>
        <begin position="118"/>
        <end position="142"/>
    </location>
</feature>
<evidence type="ECO:0000313" key="3">
    <source>
        <dbReference type="Proteomes" id="UP000215914"/>
    </source>
</evidence>
<dbReference type="PANTHER" id="PTHR37241">
    <property type="entry name" value="NEUROFILAMENT HEAVY PROTEIN"/>
    <property type="match status" value="1"/>
</dbReference>